<comment type="caution">
    <text evidence="2">The sequence shown here is derived from an EMBL/GenBank/DDBJ whole genome shotgun (WGS) entry which is preliminary data.</text>
</comment>
<name>A0A502BT59_9GAMM</name>
<dbReference type="EMBL" id="RCZO01000016">
    <property type="protein sequence ID" value="TPG04007.1"/>
    <property type="molecule type" value="Genomic_DNA"/>
</dbReference>
<accession>A0A502BT59</accession>
<evidence type="ECO:0000313" key="2">
    <source>
        <dbReference type="EMBL" id="TPG04007.1"/>
    </source>
</evidence>
<evidence type="ECO:0000313" key="3">
    <source>
        <dbReference type="Proteomes" id="UP000319486"/>
    </source>
</evidence>
<feature type="domain" description="Antitoxin SocA-like Panacea" evidence="1">
    <location>
        <begin position="28"/>
        <end position="131"/>
    </location>
</feature>
<protein>
    <submittedName>
        <fullName evidence="2">DUF4065 domain-containing protein</fullName>
    </submittedName>
</protein>
<organism evidence="2 3">
    <name type="scientific">Rhodanobacter glycinis</name>
    <dbReference type="NCBI Taxonomy" id="582702"/>
    <lineage>
        <taxon>Bacteria</taxon>
        <taxon>Pseudomonadati</taxon>
        <taxon>Pseudomonadota</taxon>
        <taxon>Gammaproteobacteria</taxon>
        <taxon>Lysobacterales</taxon>
        <taxon>Rhodanobacteraceae</taxon>
        <taxon>Rhodanobacter</taxon>
    </lineage>
</organism>
<dbReference type="Proteomes" id="UP000319486">
    <property type="component" value="Unassembled WGS sequence"/>
</dbReference>
<evidence type="ECO:0000259" key="1">
    <source>
        <dbReference type="Pfam" id="PF13274"/>
    </source>
</evidence>
<reference evidence="2 3" key="1">
    <citation type="journal article" date="2019" name="Environ. Microbiol.">
        <title>Species interactions and distinct microbial communities in high Arctic permafrost affected cryosols are associated with the CH4 and CO2 gas fluxes.</title>
        <authorList>
            <person name="Altshuler I."/>
            <person name="Hamel J."/>
            <person name="Turney S."/>
            <person name="Magnuson E."/>
            <person name="Levesque R."/>
            <person name="Greer C."/>
            <person name="Whyte L.G."/>
        </authorList>
    </citation>
    <scope>NUCLEOTIDE SEQUENCE [LARGE SCALE GENOMIC DNA]</scope>
    <source>
        <strain evidence="2 3">S13Y</strain>
    </source>
</reference>
<proteinExistence type="predicted"/>
<dbReference type="AlphaFoldDB" id="A0A502BT59"/>
<dbReference type="RefSeq" id="WP_140656311.1">
    <property type="nucleotide sequence ID" value="NZ_RCZO01000016.1"/>
</dbReference>
<dbReference type="InterPro" id="IPR025272">
    <property type="entry name" value="SocA_Panacea"/>
</dbReference>
<sequence length="165" mass="18558">MSFDGRAIANFVLDTCDSEGRAITNLSLQKIVYFCHVWTLAKLGKPLVKQNFEAWQYGPVLQYLYREFKDFESRPITSRAKKINPLTGHAELVEYSFDLDTQSLLRKIVTIYSGLSAGSLVDLSHVKGGPWDKAWSHNGRVNPGMIIDNENISNFYAGLRAPSLS</sequence>
<keyword evidence="3" id="KW-1185">Reference proteome</keyword>
<gene>
    <name evidence="2" type="ORF">EAH88_18810</name>
</gene>
<dbReference type="Pfam" id="PF13274">
    <property type="entry name" value="SocA_Panacea"/>
    <property type="match status" value="1"/>
</dbReference>